<feature type="compositionally biased region" description="Low complexity" evidence="1">
    <location>
        <begin position="63"/>
        <end position="72"/>
    </location>
</feature>
<sequence length="610" mass="65882">MNQTPLHGGPARSSSGQFSHQDARSPQNARSSQDARSNFAVQPAADVGTVKLKKKVVKIVSAAGPAPSASLPKTPPAAPASSPVMTSLPTSVSSTALGFAQAQRIVTNENERTEATRPAVKPSSRTAATALPPSKIDLPPPSLEDMYARLSGASSTILSRPAKELSPAAPDKSMFSFEDRLDISTAAVQASAPSSDRVDLQRLRDQPREPQSTLLVQQTLPSINWHDSSQDEQEYLRKAAEYIGALPPSIDNIAQSIKTVSNKLHVSYAPARTKLQPVEVEKLCARYVFAVVTYVNNKVNLSPEPIAADFVMRTLHKNNGNFLRLCAVLVEGNYIALDSLEHVAGLCKNILDVLPKAEGPLSAQPNTAGADVSKPNTATTNARPTSAAKVASADPLDGMKAWPSQERREHSAVYRTCVLKGVSGVKSLNELQALVWGGRLESISMPETGSEHALIKFLTPKACQNYLDATENGIEVYGGTKKTIVFVDKQPGPSSINDVIQNCIDGDASRCVRATGADNDWSDVALFNLARGKQQVKRDVDRIKQGKTARGHHFIEFRFGNIYHALNFKRYLMDDEEWEHCSIGYAPDPCELARGVHYKDADEANGGIFA</sequence>
<gene>
    <name evidence="2" type="ORF">ST47_g5315</name>
</gene>
<dbReference type="AlphaFoldDB" id="A0A163E6J6"/>
<evidence type="ECO:0000313" key="2">
    <source>
        <dbReference type="EMBL" id="KZM23544.1"/>
    </source>
</evidence>
<dbReference type="EMBL" id="JYNV01000193">
    <property type="protein sequence ID" value="KZM23544.1"/>
    <property type="molecule type" value="Genomic_DNA"/>
</dbReference>
<reference evidence="2 3" key="1">
    <citation type="journal article" date="2016" name="Sci. Rep.">
        <title>Draft genome sequencing and secretome analysis of fungal phytopathogen Ascochyta rabiei provides insight into the necrotrophic effector repertoire.</title>
        <authorList>
            <person name="Verma S."/>
            <person name="Gazara R.K."/>
            <person name="Nizam S."/>
            <person name="Parween S."/>
            <person name="Chattopadhyay D."/>
            <person name="Verma P.K."/>
        </authorList>
    </citation>
    <scope>NUCLEOTIDE SEQUENCE [LARGE SCALE GENOMIC DNA]</scope>
    <source>
        <strain evidence="2 3">ArDII</strain>
    </source>
</reference>
<proteinExistence type="predicted"/>
<feature type="region of interest" description="Disordered" evidence="1">
    <location>
        <begin position="362"/>
        <end position="394"/>
    </location>
</feature>
<feature type="region of interest" description="Disordered" evidence="1">
    <location>
        <begin position="103"/>
        <end position="141"/>
    </location>
</feature>
<feature type="region of interest" description="Disordered" evidence="1">
    <location>
        <begin position="63"/>
        <end position="91"/>
    </location>
</feature>
<comment type="caution">
    <text evidence="2">The sequence shown here is derived from an EMBL/GenBank/DDBJ whole genome shotgun (WGS) entry which is preliminary data.</text>
</comment>
<accession>A0A163E6J6</accession>
<organism evidence="2 3">
    <name type="scientific">Didymella rabiei</name>
    <name type="common">Chickpea ascochyta blight fungus</name>
    <name type="synonym">Mycosphaerella rabiei</name>
    <dbReference type="NCBI Taxonomy" id="5454"/>
    <lineage>
        <taxon>Eukaryota</taxon>
        <taxon>Fungi</taxon>
        <taxon>Dikarya</taxon>
        <taxon>Ascomycota</taxon>
        <taxon>Pezizomycotina</taxon>
        <taxon>Dothideomycetes</taxon>
        <taxon>Pleosporomycetidae</taxon>
        <taxon>Pleosporales</taxon>
        <taxon>Pleosporineae</taxon>
        <taxon>Didymellaceae</taxon>
        <taxon>Ascochyta</taxon>
    </lineage>
</organism>
<evidence type="ECO:0000256" key="1">
    <source>
        <dbReference type="SAM" id="MobiDB-lite"/>
    </source>
</evidence>
<dbReference type="Proteomes" id="UP000076837">
    <property type="component" value="Unassembled WGS sequence"/>
</dbReference>
<name>A0A163E6J6_DIDRA</name>
<feature type="region of interest" description="Disordered" evidence="1">
    <location>
        <begin position="1"/>
        <end position="47"/>
    </location>
</feature>
<feature type="compositionally biased region" description="Polar residues" evidence="1">
    <location>
        <begin position="12"/>
        <end position="40"/>
    </location>
</feature>
<feature type="compositionally biased region" description="Polar residues" evidence="1">
    <location>
        <begin position="374"/>
        <end position="384"/>
    </location>
</feature>
<keyword evidence="3" id="KW-1185">Reference proteome</keyword>
<protein>
    <submittedName>
        <fullName evidence="2">Uncharacterized protein</fullName>
    </submittedName>
</protein>
<dbReference type="STRING" id="5454.A0A163E6J6"/>
<evidence type="ECO:0000313" key="3">
    <source>
        <dbReference type="Proteomes" id="UP000076837"/>
    </source>
</evidence>